<dbReference type="Proteomes" id="UP000034212">
    <property type="component" value="Unassembled WGS sequence"/>
</dbReference>
<dbReference type="Pfam" id="PF09397">
    <property type="entry name" value="FtsK_gamma"/>
    <property type="match status" value="1"/>
</dbReference>
<feature type="region of interest" description="Disordered" evidence="6">
    <location>
        <begin position="156"/>
        <end position="175"/>
    </location>
</feature>
<feature type="binding site" evidence="5">
    <location>
        <begin position="342"/>
        <end position="349"/>
    </location>
    <ligand>
        <name>ATP</name>
        <dbReference type="ChEBI" id="CHEBI:30616"/>
    </ligand>
</feature>
<dbReference type="InterPro" id="IPR036388">
    <property type="entry name" value="WH-like_DNA-bd_sf"/>
</dbReference>
<evidence type="ECO:0000313" key="9">
    <source>
        <dbReference type="EMBL" id="KKU80610.1"/>
    </source>
</evidence>
<evidence type="ECO:0000313" key="10">
    <source>
        <dbReference type="Proteomes" id="UP000034212"/>
    </source>
</evidence>
<dbReference type="PATRIC" id="fig|1618438.3.peg.308"/>
<dbReference type="Gene3D" id="1.10.10.10">
    <property type="entry name" value="Winged helix-like DNA-binding domain superfamily/Winged helix DNA-binding domain"/>
    <property type="match status" value="1"/>
</dbReference>
<keyword evidence="2 5" id="KW-0547">Nucleotide-binding</keyword>
<comment type="caution">
    <text evidence="9">The sequence shown here is derived from an EMBL/GenBank/DDBJ whole genome shotgun (WGS) entry which is preliminary data.</text>
</comment>
<keyword evidence="3 5" id="KW-0067">ATP-binding</keyword>
<proteinExistence type="inferred from homology"/>
<dbReference type="InterPro" id="IPR003593">
    <property type="entry name" value="AAA+_ATPase"/>
</dbReference>
<comment type="similarity">
    <text evidence="1">Belongs to the FtsK/SpoIIIE/SftA family.</text>
</comment>
<keyword evidence="7" id="KW-1133">Transmembrane helix</keyword>
<feature type="transmembrane region" description="Helical" evidence="7">
    <location>
        <begin position="21"/>
        <end position="40"/>
    </location>
</feature>
<dbReference type="SUPFAM" id="SSF46785">
    <property type="entry name" value="Winged helix' DNA-binding domain"/>
    <property type="match status" value="1"/>
</dbReference>
<accession>A0A0G1WEH0</accession>
<dbReference type="CDD" id="cd01127">
    <property type="entry name" value="TrwB_TraG_TraD_VirD4"/>
    <property type="match status" value="1"/>
</dbReference>
<sequence>MISFSRQGPILEMINALGSKFFGWALLLIPFLFVSGGLLLTKVKWQIARPNVFLGMLLTIVSLTGLTRSGSIGLEVFISISSLITPWGGVLLFFAGVVIGQLVFWETSLEDIAVFFQNLFGATRKMSQTLPSVPAFSSKILNREVKIKGMVGNLESAGQETKPVEAAAEPSKATTKDEVISSEASGVTIWRLPSLNLLSDIKSKLDPGDTNKNKTTIEKTLASFGIEAWVREINLGPAVTQYAIELREGTKVSKILNLQNDLALALSAPQGMIRIEAPIPGRNYVGIEVPNRSLAMVSLKNMLASDAMKKNPSKTLVALGLNVAGEPTVVDIAKMPHVLIAGATGSGKSVSINAFIVSILFRASPSEVKFILVDPKRVELNNYNGIPHLLTPVITEPDKVVSALKWAVGEMNRRYKLLSEVGARNIVKYNEISGFQAMPYIIIIIDELADIMLAAPGEVEEAVTRIAQMARAVGLHLVLATQRPSVNVITGLIKANIPCRIAFNVTSMVDSRVIIDTPGAEKLLGRGDMLFIPPDDAKPRRIQGTNVEDAEIEALVNYLRNAGVTPEYSEEVTMANLPKPTLGANGEDMGQVDRMFEEAVRICAEYGKASASLLQRRLSIGYARAARILDQLERAGVVSAPEGSKPREVLIRNADEFLAKRNETSEQ</sequence>
<dbReference type="AlphaFoldDB" id="A0A0G1WEH0"/>
<evidence type="ECO:0000256" key="6">
    <source>
        <dbReference type="SAM" id="MobiDB-lite"/>
    </source>
</evidence>
<dbReference type="Gene3D" id="3.30.980.40">
    <property type="match status" value="1"/>
</dbReference>
<dbReference type="InterPro" id="IPR018541">
    <property type="entry name" value="Ftsk_gamma"/>
</dbReference>
<dbReference type="Gene3D" id="3.40.50.300">
    <property type="entry name" value="P-loop containing nucleotide triphosphate hydrolases"/>
    <property type="match status" value="1"/>
</dbReference>
<organism evidence="9 10">
    <name type="scientific">Candidatus Gottesmanbacteria bacterium GW2011_GWA1_47_8</name>
    <dbReference type="NCBI Taxonomy" id="1618438"/>
    <lineage>
        <taxon>Bacteria</taxon>
        <taxon>Candidatus Gottesmaniibacteriota</taxon>
    </lineage>
</organism>
<evidence type="ECO:0000256" key="5">
    <source>
        <dbReference type="PROSITE-ProRule" id="PRU00289"/>
    </source>
</evidence>
<dbReference type="GO" id="GO:0005524">
    <property type="term" value="F:ATP binding"/>
    <property type="evidence" value="ECO:0007669"/>
    <property type="project" value="UniProtKB-UniRule"/>
</dbReference>
<keyword evidence="7" id="KW-0472">Membrane</keyword>
<dbReference type="Pfam" id="PF17854">
    <property type="entry name" value="FtsK_alpha"/>
    <property type="match status" value="1"/>
</dbReference>
<keyword evidence="7" id="KW-0812">Transmembrane</keyword>
<evidence type="ECO:0000256" key="2">
    <source>
        <dbReference type="ARBA" id="ARBA00022741"/>
    </source>
</evidence>
<feature type="transmembrane region" description="Helical" evidence="7">
    <location>
        <begin position="52"/>
        <end position="71"/>
    </location>
</feature>
<dbReference type="InterPro" id="IPR041027">
    <property type="entry name" value="FtsK_alpha"/>
</dbReference>
<reference evidence="9 10" key="1">
    <citation type="journal article" date="2015" name="Nature">
        <title>rRNA introns, odd ribosomes, and small enigmatic genomes across a large radiation of phyla.</title>
        <authorList>
            <person name="Brown C.T."/>
            <person name="Hug L.A."/>
            <person name="Thomas B.C."/>
            <person name="Sharon I."/>
            <person name="Castelle C.J."/>
            <person name="Singh A."/>
            <person name="Wilkins M.J."/>
            <person name="Williams K.H."/>
            <person name="Banfield J.F."/>
        </authorList>
    </citation>
    <scope>NUCLEOTIDE SEQUENCE [LARGE SCALE GENOMIC DNA]</scope>
</reference>
<keyword evidence="9" id="KW-0131">Cell cycle</keyword>
<feature type="transmembrane region" description="Helical" evidence="7">
    <location>
        <begin position="83"/>
        <end position="105"/>
    </location>
</feature>
<dbReference type="InterPro" id="IPR036390">
    <property type="entry name" value="WH_DNA-bd_sf"/>
</dbReference>
<dbReference type="GO" id="GO:0051301">
    <property type="term" value="P:cell division"/>
    <property type="evidence" value="ECO:0007669"/>
    <property type="project" value="UniProtKB-KW"/>
</dbReference>
<dbReference type="EMBL" id="LCOQ01000015">
    <property type="protein sequence ID" value="KKU80610.1"/>
    <property type="molecule type" value="Genomic_DNA"/>
</dbReference>
<dbReference type="InterPro" id="IPR050206">
    <property type="entry name" value="FtsK/SpoIIIE/SftA"/>
</dbReference>
<dbReference type="PROSITE" id="PS50901">
    <property type="entry name" value="FTSK"/>
    <property type="match status" value="1"/>
</dbReference>
<dbReference type="SUPFAM" id="SSF52540">
    <property type="entry name" value="P-loop containing nucleoside triphosphate hydrolases"/>
    <property type="match status" value="1"/>
</dbReference>
<dbReference type="InterPro" id="IPR002543">
    <property type="entry name" value="FtsK_dom"/>
</dbReference>
<evidence type="ECO:0000256" key="1">
    <source>
        <dbReference type="ARBA" id="ARBA00006474"/>
    </source>
</evidence>
<evidence type="ECO:0000259" key="8">
    <source>
        <dbReference type="PROSITE" id="PS50901"/>
    </source>
</evidence>
<dbReference type="SMART" id="SM00382">
    <property type="entry name" value="AAA"/>
    <property type="match status" value="1"/>
</dbReference>
<dbReference type="Pfam" id="PF01580">
    <property type="entry name" value="FtsK_SpoIIIE"/>
    <property type="match status" value="1"/>
</dbReference>
<dbReference type="SMART" id="SM00843">
    <property type="entry name" value="Ftsk_gamma"/>
    <property type="match status" value="1"/>
</dbReference>
<feature type="domain" description="FtsK" evidence="8">
    <location>
        <begin position="325"/>
        <end position="512"/>
    </location>
</feature>
<evidence type="ECO:0000256" key="7">
    <source>
        <dbReference type="SAM" id="Phobius"/>
    </source>
</evidence>
<dbReference type="GO" id="GO:0003677">
    <property type="term" value="F:DNA binding"/>
    <property type="evidence" value="ECO:0007669"/>
    <property type="project" value="UniProtKB-KW"/>
</dbReference>
<evidence type="ECO:0000256" key="3">
    <source>
        <dbReference type="ARBA" id="ARBA00022840"/>
    </source>
</evidence>
<dbReference type="PANTHER" id="PTHR22683">
    <property type="entry name" value="SPORULATION PROTEIN RELATED"/>
    <property type="match status" value="1"/>
</dbReference>
<keyword evidence="4" id="KW-0238">DNA-binding</keyword>
<name>A0A0G1WEH0_9BACT</name>
<keyword evidence="9" id="KW-0132">Cell division</keyword>
<gene>
    <name evidence="9" type="ORF">UY08_C0015G0002</name>
</gene>
<dbReference type="PANTHER" id="PTHR22683:SF41">
    <property type="entry name" value="DNA TRANSLOCASE FTSK"/>
    <property type="match status" value="1"/>
</dbReference>
<dbReference type="InterPro" id="IPR027417">
    <property type="entry name" value="P-loop_NTPase"/>
</dbReference>
<evidence type="ECO:0000256" key="4">
    <source>
        <dbReference type="ARBA" id="ARBA00023125"/>
    </source>
</evidence>
<protein>
    <submittedName>
        <fullName evidence="9">Cell division FtsK/SpoIIIE</fullName>
    </submittedName>
</protein>